<dbReference type="EMBL" id="JBBPBN010000006">
    <property type="protein sequence ID" value="KAK9035294.1"/>
    <property type="molecule type" value="Genomic_DNA"/>
</dbReference>
<keyword evidence="3" id="KW-1185">Reference proteome</keyword>
<accession>A0ABR2TCW8</accession>
<gene>
    <name evidence="2" type="ORF">V6N11_077337</name>
</gene>
<evidence type="ECO:0000313" key="2">
    <source>
        <dbReference type="EMBL" id="KAK9035294.1"/>
    </source>
</evidence>
<feature type="compositionally biased region" description="Basic and acidic residues" evidence="1">
    <location>
        <begin position="94"/>
        <end position="111"/>
    </location>
</feature>
<evidence type="ECO:0000256" key="1">
    <source>
        <dbReference type="SAM" id="MobiDB-lite"/>
    </source>
</evidence>
<dbReference type="Proteomes" id="UP001396334">
    <property type="component" value="Unassembled WGS sequence"/>
</dbReference>
<feature type="region of interest" description="Disordered" evidence="1">
    <location>
        <begin position="58"/>
        <end position="111"/>
    </location>
</feature>
<proteinExistence type="predicted"/>
<name>A0ABR2TCW8_9ROSI</name>
<protein>
    <submittedName>
        <fullName evidence="2">Uncharacterized protein</fullName>
    </submittedName>
</protein>
<reference evidence="2 3" key="1">
    <citation type="journal article" date="2024" name="G3 (Bethesda)">
        <title>Genome assembly of Hibiscus sabdariffa L. provides insights into metabolisms of medicinal natural products.</title>
        <authorList>
            <person name="Kim T."/>
        </authorList>
    </citation>
    <scope>NUCLEOTIDE SEQUENCE [LARGE SCALE GENOMIC DNA]</scope>
    <source>
        <strain evidence="2">TK-2024</strain>
        <tissue evidence="2">Old leaves</tissue>
    </source>
</reference>
<sequence>MFTVEEVSKRRRRRLVSAEGFIVGLRIRRNKKKRVRQMGRKWGGGGDLINVAMYTSSKRSKHPCKSPQGFNIHQPATEEERRGEKKKRNPNLWKSEKAKQSKGKEKKLLQK</sequence>
<comment type="caution">
    <text evidence="2">The sequence shown here is derived from an EMBL/GenBank/DDBJ whole genome shotgun (WGS) entry which is preliminary data.</text>
</comment>
<evidence type="ECO:0000313" key="3">
    <source>
        <dbReference type="Proteomes" id="UP001396334"/>
    </source>
</evidence>
<organism evidence="2 3">
    <name type="scientific">Hibiscus sabdariffa</name>
    <name type="common">roselle</name>
    <dbReference type="NCBI Taxonomy" id="183260"/>
    <lineage>
        <taxon>Eukaryota</taxon>
        <taxon>Viridiplantae</taxon>
        <taxon>Streptophyta</taxon>
        <taxon>Embryophyta</taxon>
        <taxon>Tracheophyta</taxon>
        <taxon>Spermatophyta</taxon>
        <taxon>Magnoliopsida</taxon>
        <taxon>eudicotyledons</taxon>
        <taxon>Gunneridae</taxon>
        <taxon>Pentapetalae</taxon>
        <taxon>rosids</taxon>
        <taxon>malvids</taxon>
        <taxon>Malvales</taxon>
        <taxon>Malvaceae</taxon>
        <taxon>Malvoideae</taxon>
        <taxon>Hibiscus</taxon>
    </lineage>
</organism>